<dbReference type="RefSeq" id="WP_079417583.1">
    <property type="nucleotide sequence ID" value="NZ_MBTG01000034.1"/>
</dbReference>
<dbReference type="EMBL" id="MBTG01000034">
    <property type="protein sequence ID" value="OPH50459.1"/>
    <property type="molecule type" value="Genomic_DNA"/>
</dbReference>
<gene>
    <name evidence="2" type="ORF">BC351_07315</name>
</gene>
<feature type="signal peptide" evidence="1">
    <location>
        <begin position="1"/>
        <end position="27"/>
    </location>
</feature>
<keyword evidence="1" id="KW-0732">Signal</keyword>
<reference evidence="3" key="1">
    <citation type="submission" date="2016-07" db="EMBL/GenBank/DDBJ databases">
        <authorList>
            <person name="Florea S."/>
            <person name="Webb J.S."/>
            <person name="Jaromczyk J."/>
            <person name="Schardl C.L."/>
        </authorList>
    </citation>
    <scope>NUCLEOTIDE SEQUENCE [LARGE SCALE GENOMIC DNA]</scope>
    <source>
        <strain evidence="3">CY1</strain>
    </source>
</reference>
<dbReference type="OrthoDB" id="2545931at2"/>
<sequence>MRIQFKQIAMTFVLSSSLLISGIPALADQGDAATATGNAAVVHQISDNLQVTVEGVYNEKSANGVRIGAVIRVNNTSGQTLRIPDYELRVTTTDGIVYSLRASSGNARGVQPDSEVKLTYFKVVNRQTEVNLSNLSLVDVNYNVYPKQETVLLKTPLDGAVWNDNHGEFKDASLMKKWGEIFTIPTLDSPLQYKTVDITKSNSNDGVVYVVKLLVSNPSDQAETVPMLELDGKSKTNVYAGKQVETDAVKLDAGESKYVHYAIRADMDTVLDSVNILTSESFTQADAAGNVKTSSFHIGKLNVGLPSTKTAVGSYSYGTPIAFEKWNNVINQDLDVALAELHIADNQDQGSKLAFAKFTLTNKGLSDIPVPAFQTLLSSSTGFDYTGSRQSNVQKSISPGTSTVVSYAFVLPVAETSDTFTMKVQNVINAEASGETTPTFKSTIASYQVTAQGQDDRHKISLFPYTVNIKDYYLGQIVSPGQTIAINYTYKLQLFMDLIRDPKVLVDNNFSKLKFELVDSSGSILGSKAFPFTGTDRLVNGKQTLTFSNLTSDQIQSNVIVRVYESLNTPSGEVDRLIAELK</sequence>
<proteinExistence type="predicted"/>
<dbReference type="Proteomes" id="UP000190626">
    <property type="component" value="Unassembled WGS sequence"/>
</dbReference>
<name>A0A1V4HDI4_9BACL</name>
<dbReference type="AlphaFoldDB" id="A0A1V4HDI4"/>
<accession>A0A1V4HDI4</accession>
<feature type="chain" id="PRO_5012595715" evidence="1">
    <location>
        <begin position="28"/>
        <end position="582"/>
    </location>
</feature>
<evidence type="ECO:0000256" key="1">
    <source>
        <dbReference type="SAM" id="SignalP"/>
    </source>
</evidence>
<organism evidence="2 3">
    <name type="scientific">Paenibacillus ferrarius</name>
    <dbReference type="NCBI Taxonomy" id="1469647"/>
    <lineage>
        <taxon>Bacteria</taxon>
        <taxon>Bacillati</taxon>
        <taxon>Bacillota</taxon>
        <taxon>Bacilli</taxon>
        <taxon>Bacillales</taxon>
        <taxon>Paenibacillaceae</taxon>
        <taxon>Paenibacillus</taxon>
    </lineage>
</organism>
<comment type="caution">
    <text evidence="2">The sequence shown here is derived from an EMBL/GenBank/DDBJ whole genome shotgun (WGS) entry which is preliminary data.</text>
</comment>
<evidence type="ECO:0000313" key="2">
    <source>
        <dbReference type="EMBL" id="OPH50459.1"/>
    </source>
</evidence>
<keyword evidence="3" id="KW-1185">Reference proteome</keyword>
<protein>
    <submittedName>
        <fullName evidence="2">Uncharacterized protein</fullName>
    </submittedName>
</protein>
<evidence type="ECO:0000313" key="3">
    <source>
        <dbReference type="Proteomes" id="UP000190626"/>
    </source>
</evidence>
<dbReference type="STRING" id="1469647.BC351_07315"/>